<dbReference type="InterPro" id="IPR000719">
    <property type="entry name" value="Prot_kinase_dom"/>
</dbReference>
<accession>A0A1J9QGL0</accession>
<keyword evidence="2" id="KW-0808">Transferase</keyword>
<dbReference type="PROSITE" id="PS00107">
    <property type="entry name" value="PROTEIN_KINASE_ATP"/>
    <property type="match status" value="1"/>
</dbReference>
<sequence>MTSVYTLDGSSKVERGRNLDPRRTFYGPRSTVTRTFIIILCGFLYPASNDAAEFGDFVDSDDDCDVTEYTECPYEYRFYPIRIGEVIDQTYRIDHKLGHGGFSTVWMAHDLKNRRDVALKIMAAGNSGEYEYNIQEEIKRAVKDTSHLVLCIATLFLRGKNFNHRVLVFPLRGPSLDSLVGRKISIATRMSAARQLLEALTSLHEGGIVHRDINNKNVMWGIDSLENLDRAAKYKILGRPLKLAIPDKPWRQGEVVKSIEIPDNLRTETFYLGDFSLAMKPDTVVTQSGRPPIHYCSPERLHNHNPSFACDIWSYMCLFTELYFGFTPFHTWANGGVITTIVNLMGPLPAQWKGHYCSPNKTLDSWYAQDSTPKPESNLEALILRGRPDASPTERKHALSIMSRGFSISPEERPTAKQLLQDPSFKAIIDIHCG</sequence>
<feature type="binding site" evidence="6">
    <location>
        <position position="120"/>
    </location>
    <ligand>
        <name>ATP</name>
        <dbReference type="ChEBI" id="CHEBI:30616"/>
    </ligand>
</feature>
<keyword evidence="1" id="KW-0723">Serine/threonine-protein kinase</keyword>
<dbReference type="GO" id="GO:0005634">
    <property type="term" value="C:nucleus"/>
    <property type="evidence" value="ECO:0007669"/>
    <property type="project" value="TreeGrafter"/>
</dbReference>
<dbReference type="PANTHER" id="PTHR45646">
    <property type="entry name" value="SERINE/THREONINE-PROTEIN KINASE DOA-RELATED"/>
    <property type="match status" value="1"/>
</dbReference>
<keyword evidence="3 6" id="KW-0547">Nucleotide-binding</keyword>
<evidence type="ECO:0000256" key="2">
    <source>
        <dbReference type="ARBA" id="ARBA00022679"/>
    </source>
</evidence>
<organism evidence="8 9">
    <name type="scientific">Emergomyces pasteurianus Ep9510</name>
    <dbReference type="NCBI Taxonomy" id="1447872"/>
    <lineage>
        <taxon>Eukaryota</taxon>
        <taxon>Fungi</taxon>
        <taxon>Dikarya</taxon>
        <taxon>Ascomycota</taxon>
        <taxon>Pezizomycotina</taxon>
        <taxon>Eurotiomycetes</taxon>
        <taxon>Eurotiomycetidae</taxon>
        <taxon>Onygenales</taxon>
        <taxon>Ajellomycetaceae</taxon>
        <taxon>Emergomyces</taxon>
    </lineage>
</organism>
<evidence type="ECO:0000256" key="5">
    <source>
        <dbReference type="ARBA" id="ARBA00022840"/>
    </source>
</evidence>
<protein>
    <submittedName>
        <fullName evidence="8">CMGC protein kinase</fullName>
    </submittedName>
</protein>
<dbReference type="InterPro" id="IPR017441">
    <property type="entry name" value="Protein_kinase_ATP_BS"/>
</dbReference>
<dbReference type="PANTHER" id="PTHR45646:SF11">
    <property type="entry name" value="SERINE_THREONINE-PROTEIN KINASE DOA"/>
    <property type="match status" value="1"/>
</dbReference>
<name>A0A1J9QGL0_9EURO</name>
<dbReference type="InterPro" id="IPR011009">
    <property type="entry name" value="Kinase-like_dom_sf"/>
</dbReference>
<evidence type="ECO:0000256" key="3">
    <source>
        <dbReference type="ARBA" id="ARBA00022741"/>
    </source>
</evidence>
<evidence type="ECO:0000313" key="9">
    <source>
        <dbReference type="Proteomes" id="UP000182235"/>
    </source>
</evidence>
<dbReference type="GO" id="GO:0004674">
    <property type="term" value="F:protein serine/threonine kinase activity"/>
    <property type="evidence" value="ECO:0007669"/>
    <property type="project" value="UniProtKB-KW"/>
</dbReference>
<evidence type="ECO:0000259" key="7">
    <source>
        <dbReference type="PROSITE" id="PS50011"/>
    </source>
</evidence>
<dbReference type="InterPro" id="IPR051175">
    <property type="entry name" value="CLK_kinases"/>
</dbReference>
<dbReference type="Gene3D" id="1.10.510.10">
    <property type="entry name" value="Transferase(Phosphotransferase) domain 1"/>
    <property type="match status" value="1"/>
</dbReference>
<keyword evidence="5 6" id="KW-0067">ATP-binding</keyword>
<evidence type="ECO:0000256" key="1">
    <source>
        <dbReference type="ARBA" id="ARBA00022527"/>
    </source>
</evidence>
<dbReference type="Gene3D" id="3.30.200.20">
    <property type="entry name" value="Phosphorylase Kinase, domain 1"/>
    <property type="match status" value="1"/>
</dbReference>
<dbReference type="GO" id="GO:0043484">
    <property type="term" value="P:regulation of RNA splicing"/>
    <property type="evidence" value="ECO:0007669"/>
    <property type="project" value="TreeGrafter"/>
</dbReference>
<gene>
    <name evidence="8" type="ORF">AJ78_00690</name>
</gene>
<dbReference type="Proteomes" id="UP000182235">
    <property type="component" value="Unassembled WGS sequence"/>
</dbReference>
<dbReference type="Pfam" id="PF07714">
    <property type="entry name" value="PK_Tyr_Ser-Thr"/>
    <property type="match status" value="1"/>
</dbReference>
<proteinExistence type="predicted"/>
<dbReference type="SUPFAM" id="SSF56112">
    <property type="entry name" value="Protein kinase-like (PK-like)"/>
    <property type="match status" value="1"/>
</dbReference>
<dbReference type="PROSITE" id="PS50011">
    <property type="entry name" value="PROTEIN_KINASE_DOM"/>
    <property type="match status" value="1"/>
</dbReference>
<evidence type="ECO:0000256" key="6">
    <source>
        <dbReference type="PROSITE-ProRule" id="PRU10141"/>
    </source>
</evidence>
<evidence type="ECO:0000313" key="8">
    <source>
        <dbReference type="EMBL" id="OJD19331.1"/>
    </source>
</evidence>
<comment type="caution">
    <text evidence="8">The sequence shown here is derived from an EMBL/GenBank/DDBJ whole genome shotgun (WGS) entry which is preliminary data.</text>
</comment>
<dbReference type="OrthoDB" id="5979581at2759"/>
<dbReference type="GO" id="GO:0005524">
    <property type="term" value="F:ATP binding"/>
    <property type="evidence" value="ECO:0007669"/>
    <property type="project" value="UniProtKB-UniRule"/>
</dbReference>
<keyword evidence="9" id="KW-1185">Reference proteome</keyword>
<feature type="domain" description="Protein kinase" evidence="7">
    <location>
        <begin position="91"/>
        <end position="425"/>
    </location>
</feature>
<dbReference type="InterPro" id="IPR001245">
    <property type="entry name" value="Ser-Thr/Tyr_kinase_cat_dom"/>
</dbReference>
<keyword evidence="4 8" id="KW-0418">Kinase</keyword>
<dbReference type="EMBL" id="LGRN01000012">
    <property type="protein sequence ID" value="OJD19331.1"/>
    <property type="molecule type" value="Genomic_DNA"/>
</dbReference>
<dbReference type="AlphaFoldDB" id="A0A1J9QGL0"/>
<evidence type="ECO:0000256" key="4">
    <source>
        <dbReference type="ARBA" id="ARBA00022777"/>
    </source>
</evidence>
<reference evidence="8 9" key="1">
    <citation type="submission" date="2015-07" db="EMBL/GenBank/DDBJ databases">
        <title>Emmonsia species relationships and genome sequence.</title>
        <authorList>
            <consortium name="The Broad Institute Genomics Platform"/>
            <person name="Cuomo C.A."/>
            <person name="Munoz J.F."/>
            <person name="Imamovic A."/>
            <person name="Priest M.E."/>
            <person name="Young S."/>
            <person name="Clay O.K."/>
            <person name="McEwen J.G."/>
        </authorList>
    </citation>
    <scope>NUCLEOTIDE SEQUENCE [LARGE SCALE GENOMIC DNA]</scope>
    <source>
        <strain evidence="8 9">UAMH 9510</strain>
    </source>
</reference>
<dbReference type="VEuPathDB" id="FungiDB:AJ78_00690"/>